<dbReference type="Gene3D" id="3.40.50.10740">
    <property type="entry name" value="Class I glutamine amidotransferase-like"/>
    <property type="match status" value="1"/>
</dbReference>
<name>A0AAN1Q1C9_9LACO</name>
<dbReference type="Pfam" id="PF17676">
    <property type="entry name" value="Peptidase_S66C"/>
    <property type="match status" value="1"/>
</dbReference>
<dbReference type="PIRSF" id="PIRSF028757">
    <property type="entry name" value="LD-carboxypeptidase"/>
    <property type="match status" value="1"/>
</dbReference>
<dbReference type="PANTHER" id="PTHR30237">
    <property type="entry name" value="MURAMOYLTETRAPEPTIDE CARBOXYPEPTIDASE"/>
    <property type="match status" value="1"/>
</dbReference>
<evidence type="ECO:0000256" key="1">
    <source>
        <dbReference type="ARBA" id="ARBA00010233"/>
    </source>
</evidence>
<dbReference type="InterPro" id="IPR029062">
    <property type="entry name" value="Class_I_gatase-like"/>
</dbReference>
<dbReference type="SUPFAM" id="SSF141986">
    <property type="entry name" value="LD-carboxypeptidase A C-terminal domain-like"/>
    <property type="match status" value="1"/>
</dbReference>
<keyword evidence="2" id="KW-0378">Hydrolase</keyword>
<evidence type="ECO:0000256" key="3">
    <source>
        <dbReference type="PIRSR" id="PIRSR028757-1"/>
    </source>
</evidence>
<evidence type="ECO:0000256" key="2">
    <source>
        <dbReference type="ARBA" id="ARBA00022801"/>
    </source>
</evidence>
<dbReference type="KEGG" id="larg:LPA65_07070"/>
<dbReference type="GO" id="GO:0016787">
    <property type="term" value="F:hydrolase activity"/>
    <property type="evidence" value="ECO:0007669"/>
    <property type="project" value="UniProtKB-KW"/>
</dbReference>
<feature type="active site" description="Charge relay system" evidence="3">
    <location>
        <position position="325"/>
    </location>
</feature>
<gene>
    <name evidence="6" type="ORF">LPA65_07070</name>
</gene>
<dbReference type="SUPFAM" id="SSF52317">
    <property type="entry name" value="Class I glutamine amidotransferase-like"/>
    <property type="match status" value="1"/>
</dbReference>
<dbReference type="EMBL" id="CP032751">
    <property type="protein sequence ID" value="AYJ35545.1"/>
    <property type="molecule type" value="Genomic_DNA"/>
</dbReference>
<proteinExistence type="inferred from homology"/>
<dbReference type="InterPro" id="IPR040921">
    <property type="entry name" value="Peptidase_S66C"/>
</dbReference>
<organism evidence="6 7">
    <name type="scientific">Lactiplantibacillus argentoratensis</name>
    <dbReference type="NCBI Taxonomy" id="271881"/>
    <lineage>
        <taxon>Bacteria</taxon>
        <taxon>Bacillati</taxon>
        <taxon>Bacillota</taxon>
        <taxon>Bacilli</taxon>
        <taxon>Lactobacillales</taxon>
        <taxon>Lactobacillaceae</taxon>
        <taxon>Lactiplantibacillus</taxon>
    </lineage>
</organism>
<dbReference type="InterPro" id="IPR003507">
    <property type="entry name" value="S66_fam"/>
</dbReference>
<evidence type="ECO:0000313" key="6">
    <source>
        <dbReference type="EMBL" id="AYJ35545.1"/>
    </source>
</evidence>
<dbReference type="Pfam" id="PF02016">
    <property type="entry name" value="Peptidase_S66"/>
    <property type="match status" value="1"/>
</dbReference>
<accession>A0AAN1Q1C9</accession>
<reference evidence="6 7" key="1">
    <citation type="submission" date="2018-10" db="EMBL/GenBank/DDBJ databases">
        <title>Genome sequencing of Lactobacillus species.</title>
        <authorList>
            <person name="Baek C."/>
            <person name="Yi H."/>
        </authorList>
    </citation>
    <scope>NUCLEOTIDE SEQUENCE [LARGE SCALE GENOMIC DNA]</scope>
    <source>
        <strain evidence="6 7">DSM 16365</strain>
    </source>
</reference>
<sequence length="352" mass="38854">MTKSVDWEFRKIKKCYTYFNYILILRGGNTMKIGTFSASTPITALSPNRYARARRFLATQGVTLVAGNLTGRRDSYRAGSIKERAAEINALIHDDSLDILMATIGGTNANSVLAMLDYEYLNQYPKTIVGYSDATAVLLAVQTHAPNCRVIYGLALVASLGALESEIVTTTWQNFLTVYRAAPGQAVTEQAPAQWTDEAVNWETFEHPKHMHANTWHYTATPVLAGRLIGGNLNTMYGFFNSPYFPKLTGNELLFIEDAEKTAATLEKNFVMLALAGVFDQISGIILGKHALYDDQGSGRLPIDILQEVLGAHQLPIIYDYDSCHTVPMLSTPLGADVRIDAQARTVTFSHF</sequence>
<evidence type="ECO:0000259" key="5">
    <source>
        <dbReference type="Pfam" id="PF17676"/>
    </source>
</evidence>
<dbReference type="Gene3D" id="3.50.30.60">
    <property type="entry name" value="LD-carboxypeptidase A C-terminal domain-like"/>
    <property type="match status" value="1"/>
</dbReference>
<dbReference type="InterPro" id="IPR027478">
    <property type="entry name" value="LdcA_N"/>
</dbReference>
<feature type="domain" description="LD-carboxypeptidase C-terminal" evidence="5">
    <location>
        <begin position="226"/>
        <end position="340"/>
    </location>
</feature>
<dbReference type="PANTHER" id="PTHR30237:SF5">
    <property type="entry name" value="CARBOXYPEPTIDASE VC_A0337-RELATED"/>
    <property type="match status" value="1"/>
</dbReference>
<dbReference type="RefSeq" id="WP_072535251.1">
    <property type="nucleotide sequence ID" value="NZ_BJZD01000005.1"/>
</dbReference>
<evidence type="ECO:0000259" key="4">
    <source>
        <dbReference type="Pfam" id="PF02016"/>
    </source>
</evidence>
<protein>
    <submittedName>
        <fullName evidence="6">LD-carboxypeptidase</fullName>
    </submittedName>
</protein>
<dbReference type="Proteomes" id="UP000281644">
    <property type="component" value="Chromosome"/>
</dbReference>
<feature type="active site" description="Nucleophile" evidence="3">
    <location>
        <position position="132"/>
    </location>
</feature>
<evidence type="ECO:0000313" key="7">
    <source>
        <dbReference type="Proteomes" id="UP000281644"/>
    </source>
</evidence>
<dbReference type="CDD" id="cd07062">
    <property type="entry name" value="Peptidase_S66_mccF_like"/>
    <property type="match status" value="1"/>
</dbReference>
<dbReference type="AlphaFoldDB" id="A0AAN1Q1C9"/>
<dbReference type="InterPro" id="IPR027461">
    <property type="entry name" value="Carboxypeptidase_A_C_sf"/>
</dbReference>
<feature type="domain" description="LD-carboxypeptidase N-terminal" evidence="4">
    <location>
        <begin position="33"/>
        <end position="145"/>
    </location>
</feature>
<dbReference type="InterPro" id="IPR040449">
    <property type="entry name" value="Peptidase_S66_N"/>
</dbReference>
<feature type="active site" description="Charge relay system" evidence="3">
    <location>
        <position position="257"/>
    </location>
</feature>
<comment type="similarity">
    <text evidence="1">Belongs to the peptidase S66 family.</text>
</comment>